<protein>
    <submittedName>
        <fullName evidence="2">Endonuclease MutS2</fullName>
        <ecNumber evidence="2">3.1.-.-</ecNumber>
    </submittedName>
</protein>
<dbReference type="Pfam" id="PF01713">
    <property type="entry name" value="Smr"/>
    <property type="match status" value="1"/>
</dbReference>
<name>A0A645FFH3_9ZZZZ</name>
<dbReference type="InterPro" id="IPR036063">
    <property type="entry name" value="Smr_dom_sf"/>
</dbReference>
<organism evidence="2">
    <name type="scientific">bioreactor metagenome</name>
    <dbReference type="NCBI Taxonomy" id="1076179"/>
    <lineage>
        <taxon>unclassified sequences</taxon>
        <taxon>metagenomes</taxon>
        <taxon>ecological metagenomes</taxon>
    </lineage>
</organism>
<evidence type="ECO:0000313" key="2">
    <source>
        <dbReference type="EMBL" id="MPN13148.1"/>
    </source>
</evidence>
<dbReference type="AlphaFoldDB" id="A0A645FFH3"/>
<dbReference type="SUPFAM" id="SSF160443">
    <property type="entry name" value="SMR domain-like"/>
    <property type="match status" value="1"/>
</dbReference>
<dbReference type="Pfam" id="PF20297">
    <property type="entry name" value="MSSS"/>
    <property type="match status" value="1"/>
</dbReference>
<accession>A0A645FFH3</accession>
<dbReference type="SMART" id="SM00463">
    <property type="entry name" value="SMR"/>
    <property type="match status" value="1"/>
</dbReference>
<dbReference type="EMBL" id="VSSQ01059615">
    <property type="protein sequence ID" value="MPN13148.1"/>
    <property type="molecule type" value="Genomic_DNA"/>
</dbReference>
<proteinExistence type="predicted"/>
<sequence>MNNRRSELKGKVSSIDEQITKAQEKKIAAVKPIKNLKSGDEVYIVSFDKTGIALSAPDSNGDVLVQTGNMKIKVPLTELTYYEAKKETKNNASRNISTRVRAGKSQFIATEIDCRGQNVEEGIGNIDKYLDDAFLAGLKTVTIIHGKGTGVLRAAVQKYLRTNPHVRTSRPGVYGEGEMGVTIVELKNS</sequence>
<dbReference type="GO" id="GO:0016787">
    <property type="term" value="F:hydrolase activity"/>
    <property type="evidence" value="ECO:0007669"/>
    <property type="project" value="UniProtKB-KW"/>
</dbReference>
<gene>
    <name evidence="2" type="primary">mutS2_55</name>
    <name evidence="2" type="ORF">SDC9_160468</name>
</gene>
<dbReference type="InterPro" id="IPR002625">
    <property type="entry name" value="Smr_dom"/>
</dbReference>
<dbReference type="PROSITE" id="PS50828">
    <property type="entry name" value="SMR"/>
    <property type="match status" value="1"/>
</dbReference>
<feature type="domain" description="Smr" evidence="1">
    <location>
        <begin position="112"/>
        <end position="187"/>
    </location>
</feature>
<dbReference type="InterPro" id="IPR046893">
    <property type="entry name" value="MSSS"/>
</dbReference>
<comment type="caution">
    <text evidence="2">The sequence shown here is derived from an EMBL/GenBank/DDBJ whole genome shotgun (WGS) entry which is preliminary data.</text>
</comment>
<keyword evidence="2" id="KW-0378">Hydrolase</keyword>
<dbReference type="GO" id="GO:0004519">
    <property type="term" value="F:endonuclease activity"/>
    <property type="evidence" value="ECO:0007669"/>
    <property type="project" value="UniProtKB-KW"/>
</dbReference>
<reference evidence="2" key="1">
    <citation type="submission" date="2019-08" db="EMBL/GenBank/DDBJ databases">
        <authorList>
            <person name="Kucharzyk K."/>
            <person name="Murdoch R.W."/>
            <person name="Higgins S."/>
            <person name="Loffler F."/>
        </authorList>
    </citation>
    <scope>NUCLEOTIDE SEQUENCE</scope>
</reference>
<keyword evidence="2" id="KW-0255">Endonuclease</keyword>
<keyword evidence="2" id="KW-0540">Nuclease</keyword>
<dbReference type="Gene3D" id="3.30.1370.110">
    <property type="match status" value="1"/>
</dbReference>
<dbReference type="EC" id="3.1.-.-" evidence="2"/>
<evidence type="ECO:0000259" key="1">
    <source>
        <dbReference type="PROSITE" id="PS50828"/>
    </source>
</evidence>